<protein>
    <submittedName>
        <fullName evidence="1">Uncharacterized protein</fullName>
    </submittedName>
</protein>
<keyword evidence="2" id="KW-1185">Reference proteome</keyword>
<comment type="caution">
    <text evidence="1">The sequence shown here is derived from an EMBL/GenBank/DDBJ whole genome shotgun (WGS) entry which is preliminary data.</text>
</comment>
<dbReference type="Proteomes" id="UP000828390">
    <property type="component" value="Unassembled WGS sequence"/>
</dbReference>
<evidence type="ECO:0000313" key="2">
    <source>
        <dbReference type="Proteomes" id="UP000828390"/>
    </source>
</evidence>
<evidence type="ECO:0000313" key="1">
    <source>
        <dbReference type="EMBL" id="KAH3867487.1"/>
    </source>
</evidence>
<gene>
    <name evidence="1" type="ORF">DPMN_030615</name>
</gene>
<proteinExistence type="predicted"/>
<organism evidence="1 2">
    <name type="scientific">Dreissena polymorpha</name>
    <name type="common">Zebra mussel</name>
    <name type="synonym">Mytilus polymorpha</name>
    <dbReference type="NCBI Taxonomy" id="45954"/>
    <lineage>
        <taxon>Eukaryota</taxon>
        <taxon>Metazoa</taxon>
        <taxon>Spiralia</taxon>
        <taxon>Lophotrochozoa</taxon>
        <taxon>Mollusca</taxon>
        <taxon>Bivalvia</taxon>
        <taxon>Autobranchia</taxon>
        <taxon>Heteroconchia</taxon>
        <taxon>Euheterodonta</taxon>
        <taxon>Imparidentia</taxon>
        <taxon>Neoheterodontei</taxon>
        <taxon>Myida</taxon>
        <taxon>Dreissenoidea</taxon>
        <taxon>Dreissenidae</taxon>
        <taxon>Dreissena</taxon>
    </lineage>
</organism>
<sequence length="86" mass="9847">MASSSSSSVIASLLLDRQKVCDASDSHKESGVDRSIVLCVRLFHRMMVAGKKLLCMVRVDTLRRCYKVFQFRSWSMVDTLLVVEYR</sequence>
<name>A0A9D4LYG8_DREPO</name>
<dbReference type="EMBL" id="JAIWYP010000002">
    <property type="protein sequence ID" value="KAH3867487.1"/>
    <property type="molecule type" value="Genomic_DNA"/>
</dbReference>
<reference evidence="1" key="1">
    <citation type="journal article" date="2019" name="bioRxiv">
        <title>The Genome of the Zebra Mussel, Dreissena polymorpha: A Resource for Invasive Species Research.</title>
        <authorList>
            <person name="McCartney M.A."/>
            <person name="Auch B."/>
            <person name="Kono T."/>
            <person name="Mallez S."/>
            <person name="Zhang Y."/>
            <person name="Obille A."/>
            <person name="Becker A."/>
            <person name="Abrahante J.E."/>
            <person name="Garbe J."/>
            <person name="Badalamenti J.P."/>
            <person name="Herman A."/>
            <person name="Mangelson H."/>
            <person name="Liachko I."/>
            <person name="Sullivan S."/>
            <person name="Sone E.D."/>
            <person name="Koren S."/>
            <person name="Silverstein K.A.T."/>
            <person name="Beckman K.B."/>
            <person name="Gohl D.M."/>
        </authorList>
    </citation>
    <scope>NUCLEOTIDE SEQUENCE</scope>
    <source>
        <strain evidence="1">Duluth1</strain>
        <tissue evidence="1">Whole animal</tissue>
    </source>
</reference>
<dbReference type="AlphaFoldDB" id="A0A9D4LYG8"/>
<accession>A0A9D4LYG8</accession>
<reference evidence="1" key="2">
    <citation type="submission" date="2020-11" db="EMBL/GenBank/DDBJ databases">
        <authorList>
            <person name="McCartney M.A."/>
            <person name="Auch B."/>
            <person name="Kono T."/>
            <person name="Mallez S."/>
            <person name="Becker A."/>
            <person name="Gohl D.M."/>
            <person name="Silverstein K.A.T."/>
            <person name="Koren S."/>
            <person name="Bechman K.B."/>
            <person name="Herman A."/>
            <person name="Abrahante J.E."/>
            <person name="Garbe J."/>
        </authorList>
    </citation>
    <scope>NUCLEOTIDE SEQUENCE</scope>
    <source>
        <strain evidence="1">Duluth1</strain>
        <tissue evidence="1">Whole animal</tissue>
    </source>
</reference>